<feature type="transmembrane region" description="Helical" evidence="1">
    <location>
        <begin position="43"/>
        <end position="63"/>
    </location>
</feature>
<dbReference type="AlphaFoldDB" id="A0A4R5L1G6"/>
<comment type="caution">
    <text evidence="3">The sequence shown here is derived from an EMBL/GenBank/DDBJ whole genome shotgun (WGS) entry which is preliminary data.</text>
</comment>
<dbReference type="Pfam" id="PF00487">
    <property type="entry name" value="FA_desaturase"/>
    <property type="match status" value="1"/>
</dbReference>
<organism evidence="3 4">
    <name type="scientific">Arthrobacter terricola</name>
    <dbReference type="NCBI Taxonomy" id="2547396"/>
    <lineage>
        <taxon>Bacteria</taxon>
        <taxon>Bacillati</taxon>
        <taxon>Actinomycetota</taxon>
        <taxon>Actinomycetes</taxon>
        <taxon>Micrococcales</taxon>
        <taxon>Micrococcaceae</taxon>
        <taxon>Arthrobacter</taxon>
    </lineage>
</organism>
<feature type="transmembrane region" description="Helical" evidence="1">
    <location>
        <begin position="205"/>
        <end position="223"/>
    </location>
</feature>
<dbReference type="InterPro" id="IPR012171">
    <property type="entry name" value="Fatty_acid_desaturase"/>
</dbReference>
<protein>
    <submittedName>
        <fullName evidence="3">Acyl-CoA desaturase</fullName>
    </submittedName>
</protein>
<reference evidence="3 4" key="1">
    <citation type="submission" date="2019-03" db="EMBL/GenBank/DDBJ databases">
        <title>Whole genome sequence of Arthrobacter sp JH1-1.</title>
        <authorList>
            <person name="Trinh H.N."/>
        </authorList>
    </citation>
    <scope>NUCLEOTIDE SEQUENCE [LARGE SCALE GENOMIC DNA]</scope>
    <source>
        <strain evidence="3 4">JH1-1</strain>
    </source>
</reference>
<dbReference type="RefSeq" id="WP_133202639.1">
    <property type="nucleotide sequence ID" value="NZ_SMRU01000002.1"/>
</dbReference>
<evidence type="ECO:0000259" key="2">
    <source>
        <dbReference type="Pfam" id="PF00487"/>
    </source>
</evidence>
<dbReference type="GO" id="GO:0016020">
    <property type="term" value="C:membrane"/>
    <property type="evidence" value="ECO:0007669"/>
    <property type="project" value="TreeGrafter"/>
</dbReference>
<dbReference type="OrthoDB" id="104711at2"/>
<name>A0A4R5L1G6_9MICC</name>
<keyword evidence="4" id="KW-1185">Reference proteome</keyword>
<evidence type="ECO:0000256" key="1">
    <source>
        <dbReference type="SAM" id="Phobius"/>
    </source>
</evidence>
<feature type="transmembrane region" description="Helical" evidence="1">
    <location>
        <begin position="108"/>
        <end position="125"/>
    </location>
</feature>
<evidence type="ECO:0000313" key="4">
    <source>
        <dbReference type="Proteomes" id="UP000295511"/>
    </source>
</evidence>
<feature type="transmembrane region" description="Helical" evidence="1">
    <location>
        <begin position="69"/>
        <end position="88"/>
    </location>
</feature>
<dbReference type="PIRSF" id="PIRSF015921">
    <property type="entry name" value="FA_sphinglp_des"/>
    <property type="match status" value="1"/>
</dbReference>
<dbReference type="PANTHER" id="PTHR19353:SF19">
    <property type="entry name" value="DELTA(5) FATTY ACID DESATURASE C-RELATED"/>
    <property type="match status" value="1"/>
</dbReference>
<dbReference type="EMBL" id="SMRU01000002">
    <property type="protein sequence ID" value="TDG01378.1"/>
    <property type="molecule type" value="Genomic_DNA"/>
</dbReference>
<dbReference type="GO" id="GO:0008610">
    <property type="term" value="P:lipid biosynthetic process"/>
    <property type="evidence" value="ECO:0007669"/>
    <property type="project" value="UniProtKB-ARBA"/>
</dbReference>
<accession>A0A4R5L1G6</accession>
<proteinExistence type="predicted"/>
<dbReference type="PANTHER" id="PTHR19353">
    <property type="entry name" value="FATTY ACID DESATURASE 2"/>
    <property type="match status" value="1"/>
</dbReference>
<dbReference type="InterPro" id="IPR005804">
    <property type="entry name" value="FA_desaturase_dom"/>
</dbReference>
<sequence length="362" mass="40793">MDTTPSPAEGPRFRRSPNQVVNSYVILLKQVREAGLLRRRRRFYIVLFTILMAAWAGTWTGFILLQDTWFQLLVAAGMGVVLTQFSFLAHEAAHRQIFASQRINEWSARLIGTGLVGISYAMWAQKHTRHHNYPNVIDKDPDIHTGAIAFHPQAAASRRGFMVTVTRKQGWLLLPLLFFLGLSLHVDSLKYLFRRGKVDHRWVEIPIVVLRLLVVPALVFWLLPLGMAFAFLGVQVGVFGFYMGASFAPNHKGMPILAASSRADFLHRQVLTGRNISGGRFMDALMGGLNRQIEHHLFPDMPRPYLHRAAALVRSCCQEQGIPYTETSLVTSYAVVIRYLNTVGLFAGGPFECPVVESNRPR</sequence>
<keyword evidence="1" id="KW-0812">Transmembrane</keyword>
<evidence type="ECO:0000313" key="3">
    <source>
        <dbReference type="EMBL" id="TDG01378.1"/>
    </source>
</evidence>
<keyword evidence="1" id="KW-0472">Membrane</keyword>
<dbReference type="Proteomes" id="UP000295511">
    <property type="component" value="Unassembled WGS sequence"/>
</dbReference>
<dbReference type="CDD" id="cd03506">
    <property type="entry name" value="Delta6-FADS-like"/>
    <property type="match status" value="1"/>
</dbReference>
<keyword evidence="1" id="KW-1133">Transmembrane helix</keyword>
<gene>
    <name evidence="3" type="ORF">E1809_02465</name>
</gene>
<feature type="transmembrane region" description="Helical" evidence="1">
    <location>
        <begin position="171"/>
        <end position="193"/>
    </location>
</feature>
<dbReference type="GO" id="GO:0016717">
    <property type="term" value="F:oxidoreductase activity, acting on paired donors, with oxidation of a pair of donors resulting in the reduction of molecular oxygen to two molecules of water"/>
    <property type="evidence" value="ECO:0007669"/>
    <property type="project" value="TreeGrafter"/>
</dbReference>
<feature type="domain" description="Fatty acid desaturase" evidence="2">
    <location>
        <begin position="68"/>
        <end position="327"/>
    </location>
</feature>